<dbReference type="Gene3D" id="3.40.1190.10">
    <property type="entry name" value="Mur-like, catalytic domain"/>
    <property type="match status" value="1"/>
</dbReference>
<dbReference type="Pfam" id="PF01225">
    <property type="entry name" value="Mur_ligase"/>
    <property type="match status" value="1"/>
</dbReference>
<feature type="domain" description="Mur ligase N-terminal catalytic" evidence="19">
    <location>
        <begin position="23"/>
        <end position="94"/>
    </location>
</feature>
<dbReference type="OrthoDB" id="9800958at2"/>
<gene>
    <name evidence="17 22" type="primary">murE</name>
    <name evidence="22" type="ordered locus">Pcar_2207</name>
</gene>
<feature type="binding site" evidence="17">
    <location>
        <position position="380"/>
    </location>
    <ligand>
        <name>meso-2,6-diaminopimelate</name>
        <dbReference type="ChEBI" id="CHEBI:57791"/>
    </ligand>
</feature>
<comment type="similarity">
    <text evidence="1 17">Belongs to the MurCDEF family. MurE subfamily.</text>
</comment>
<evidence type="ECO:0000256" key="3">
    <source>
        <dbReference type="ARBA" id="ARBA00022598"/>
    </source>
</evidence>
<dbReference type="GO" id="GO:0005737">
    <property type="term" value="C:cytoplasm"/>
    <property type="evidence" value="ECO:0007669"/>
    <property type="project" value="UniProtKB-SubCell"/>
</dbReference>
<dbReference type="NCBIfam" id="TIGR01085">
    <property type="entry name" value="murE"/>
    <property type="match status" value="1"/>
</dbReference>
<dbReference type="GO" id="GO:0071555">
    <property type="term" value="P:cell wall organization"/>
    <property type="evidence" value="ECO:0007669"/>
    <property type="project" value="UniProtKB-KW"/>
</dbReference>
<feature type="short sequence motif" description="Meso-diaminopimelate recognition motif" evidence="17">
    <location>
        <begin position="404"/>
        <end position="407"/>
    </location>
</feature>
<dbReference type="GO" id="GO:0005524">
    <property type="term" value="F:ATP binding"/>
    <property type="evidence" value="ECO:0007669"/>
    <property type="project" value="UniProtKB-UniRule"/>
</dbReference>
<feature type="binding site" evidence="17">
    <location>
        <begin position="110"/>
        <end position="116"/>
    </location>
    <ligand>
        <name>ATP</name>
        <dbReference type="ChEBI" id="CHEBI:30616"/>
    </ligand>
</feature>
<comment type="function">
    <text evidence="17">Catalyzes the addition of meso-diaminopimelic acid to the nucleotide precursor UDP-N-acetylmuramoyl-L-alanyl-D-glutamate (UMAG) in the biosynthesis of bacterial cell-wall peptidoglycan.</text>
</comment>
<sequence length="507" mass="54120">MNISVLCQILDPSAVSGSTDGVVSGLYYDSRRVQPGGLFFALRGASVDGHRFIEDALARGAVAVVMESPHTLPTGVTGILVKDGRRAMALAAAAYFGDPSKDMLVVGITGTNGKTTVSYLVESILLAAGYRPAVLGTVDYRFEGAHLPSSHTTPESVDLMETIADFRGRGADALVLEVSSHSLEQRRVDGVWFDVGVFTNLTPEHLDYHGDLETYFGAKLRLFNGLGDRSPRQVVANSDDSWGARLGAMLPAVIRCGHASECDVTADDVTISVAGIAGSLRTARGTAALQSPLVGDYNLQNLLCAAGVGAALDMVPATIAKALAQAPQVPGRLESIANERGALVLVDYAHTGDALENVLVTLRQLQPRRLLCVFGCGGDRDAGKRPVMGEIAARLADVAILTSDNPRSEDPLAIMQQVESGLRRIHEEPWSLQQARQAAGRGYLSLSDRREAICFAVSLLQPDDVLLVAGKGHEDYQIIGRQRLHFDDREELRKALTAAAEEPCDSI</sequence>
<evidence type="ECO:0000256" key="9">
    <source>
        <dbReference type="ARBA" id="ARBA00023306"/>
    </source>
</evidence>
<dbReference type="InterPro" id="IPR036565">
    <property type="entry name" value="Mur-like_cat_sf"/>
</dbReference>
<keyword evidence="17" id="KW-0460">Magnesium</keyword>
<dbReference type="RefSeq" id="WP_011341961.1">
    <property type="nucleotide sequence ID" value="NC_007498.2"/>
</dbReference>
<keyword evidence="7 17" id="KW-0133">Cell shape</keyword>
<feature type="binding site" evidence="17">
    <location>
        <position position="179"/>
    </location>
    <ligand>
        <name>UDP-N-acetyl-alpha-D-muramoyl-L-alanyl-D-glutamate</name>
        <dbReference type="ChEBI" id="CHEBI:83900"/>
    </ligand>
</feature>
<evidence type="ECO:0000256" key="13">
    <source>
        <dbReference type="ARBA" id="ARBA00072883"/>
    </source>
</evidence>
<evidence type="ECO:0000313" key="22">
    <source>
        <dbReference type="EMBL" id="ABA89446.1"/>
    </source>
</evidence>
<keyword evidence="8 17" id="KW-0573">Peptidoglycan synthesis</keyword>
<dbReference type="SUPFAM" id="SSF53623">
    <property type="entry name" value="MurD-like peptide ligases, catalytic domain"/>
    <property type="match status" value="1"/>
</dbReference>
<dbReference type="GO" id="GO:0051301">
    <property type="term" value="P:cell division"/>
    <property type="evidence" value="ECO:0007669"/>
    <property type="project" value="UniProtKB-KW"/>
</dbReference>
<comment type="PTM">
    <text evidence="17">Carboxylation is probably crucial for Mg(2+) binding and, consequently, for the gamma-phosphate positioning of ATP.</text>
</comment>
<dbReference type="AlphaFoldDB" id="Q3A2G1"/>
<dbReference type="InterPro" id="IPR035911">
    <property type="entry name" value="MurE/MurF_N"/>
</dbReference>
<feature type="binding site" evidence="17">
    <location>
        <position position="30"/>
    </location>
    <ligand>
        <name>UDP-N-acetyl-alpha-D-muramoyl-L-alanyl-D-glutamate</name>
        <dbReference type="ChEBI" id="CHEBI:83900"/>
    </ligand>
</feature>
<keyword evidence="6 17" id="KW-0067">ATP-binding</keyword>
<dbReference type="EC" id="6.3.2.13" evidence="12 17"/>
<evidence type="ECO:0000256" key="4">
    <source>
        <dbReference type="ARBA" id="ARBA00022618"/>
    </source>
</evidence>
<keyword evidence="5 17" id="KW-0547">Nucleotide-binding</keyword>
<keyword evidence="4 17" id="KW-0132">Cell division</keyword>
<feature type="modified residue" description="N6-carboxylysine" evidence="17">
    <location>
        <position position="219"/>
    </location>
</feature>
<dbReference type="Gene3D" id="3.90.190.20">
    <property type="entry name" value="Mur ligase, C-terminal domain"/>
    <property type="match status" value="1"/>
</dbReference>
<evidence type="ECO:0000256" key="7">
    <source>
        <dbReference type="ARBA" id="ARBA00022960"/>
    </source>
</evidence>
<evidence type="ECO:0000256" key="2">
    <source>
        <dbReference type="ARBA" id="ARBA00022490"/>
    </source>
</evidence>
<dbReference type="InterPro" id="IPR018109">
    <property type="entry name" value="Folylpolyglutamate_synth_CS"/>
</dbReference>
<dbReference type="PANTHER" id="PTHR23135:SF4">
    <property type="entry name" value="UDP-N-ACETYLMURAMOYL-L-ALANYL-D-GLUTAMATE--2,6-DIAMINOPIMELATE LIGASE MURE HOMOLOG, CHLOROPLASTIC"/>
    <property type="match status" value="1"/>
</dbReference>
<feature type="binding site" evidence="17">
    <location>
        <position position="185"/>
    </location>
    <ligand>
        <name>UDP-N-acetyl-alpha-D-muramoyl-L-alanyl-D-glutamate</name>
        <dbReference type="ChEBI" id="CHEBI:83900"/>
    </ligand>
</feature>
<keyword evidence="10 17" id="KW-0961">Cell wall biogenesis/degradation</keyword>
<feature type="binding site" evidence="17">
    <location>
        <position position="474"/>
    </location>
    <ligand>
        <name>meso-2,6-diaminopimelate</name>
        <dbReference type="ChEBI" id="CHEBI:57791"/>
    </ligand>
</feature>
<name>Q3A2G1_SYNC1</name>
<dbReference type="UniPathway" id="UPA00219"/>
<evidence type="ECO:0000256" key="15">
    <source>
        <dbReference type="ARBA" id="ARBA00076158"/>
    </source>
</evidence>
<dbReference type="Proteomes" id="UP000002534">
    <property type="component" value="Chromosome"/>
</dbReference>
<keyword evidence="9 17" id="KW-0131">Cell cycle</keyword>
<comment type="subcellular location">
    <subcellularLocation>
        <location evidence="17 18">Cytoplasm</location>
    </subcellularLocation>
</comment>
<feature type="binding site" evidence="17">
    <location>
        <position position="187"/>
    </location>
    <ligand>
        <name>UDP-N-acetyl-alpha-D-muramoyl-L-alanyl-D-glutamate</name>
        <dbReference type="ChEBI" id="CHEBI:83900"/>
    </ligand>
</feature>
<reference evidence="23" key="1">
    <citation type="submission" date="2005-10" db="EMBL/GenBank/DDBJ databases">
        <title>Complete sequence of Pelobacter carbinolicus DSM 2380.</title>
        <authorList>
            <person name="Copeland A."/>
            <person name="Lucas S."/>
            <person name="Lapidus A."/>
            <person name="Barry K."/>
            <person name="Detter J.C."/>
            <person name="Glavina T."/>
            <person name="Hammon N."/>
            <person name="Israni S."/>
            <person name="Pitluck S."/>
            <person name="Chertkov O."/>
            <person name="Schmutz J."/>
            <person name="Larimer F."/>
            <person name="Land M."/>
            <person name="Kyrpides N."/>
            <person name="Ivanova N."/>
            <person name="Richardson P."/>
        </authorList>
    </citation>
    <scope>NUCLEOTIDE SEQUENCE [LARGE SCALE GENOMIC DNA]</scope>
    <source>
        <strain evidence="23">DSM 2380 / NBRC 103641 / GraBd1</strain>
    </source>
</reference>
<dbReference type="GO" id="GO:0009252">
    <property type="term" value="P:peptidoglycan biosynthetic process"/>
    <property type="evidence" value="ECO:0007669"/>
    <property type="project" value="UniProtKB-UniRule"/>
</dbReference>
<feature type="binding site" evidence="17">
    <location>
        <begin position="404"/>
        <end position="407"/>
    </location>
    <ligand>
        <name>meso-2,6-diaminopimelate</name>
        <dbReference type="ChEBI" id="CHEBI:57791"/>
    </ligand>
</feature>
<dbReference type="GO" id="GO:0008360">
    <property type="term" value="P:regulation of cell shape"/>
    <property type="evidence" value="ECO:0007669"/>
    <property type="project" value="UniProtKB-KW"/>
</dbReference>
<reference evidence="22 23" key="2">
    <citation type="journal article" date="2012" name="BMC Genomics">
        <title>The genome of Pelobacter carbinolicus reveals surprising metabolic capabilities and physiological features.</title>
        <authorList>
            <person name="Aklujkar M."/>
            <person name="Haveman S.A."/>
            <person name="Didonato R.Jr."/>
            <person name="Chertkov O."/>
            <person name="Han C.S."/>
            <person name="Land M.L."/>
            <person name="Brown P."/>
            <person name="Lovley D.R."/>
        </authorList>
    </citation>
    <scope>NUCLEOTIDE SEQUENCE [LARGE SCALE GENOMIC DNA]</scope>
    <source>
        <strain evidence="23">DSM 2380 / NBRC 103641 / GraBd1</strain>
    </source>
</reference>
<dbReference type="EMBL" id="CP000142">
    <property type="protein sequence ID" value="ABA89446.1"/>
    <property type="molecule type" value="Genomic_DNA"/>
</dbReference>
<evidence type="ECO:0000256" key="18">
    <source>
        <dbReference type="RuleBase" id="RU004135"/>
    </source>
</evidence>
<dbReference type="GO" id="GO:0000287">
    <property type="term" value="F:magnesium ion binding"/>
    <property type="evidence" value="ECO:0007669"/>
    <property type="project" value="UniProtKB-UniRule"/>
</dbReference>
<evidence type="ECO:0000256" key="16">
    <source>
        <dbReference type="ARBA" id="ARBA00081560"/>
    </source>
</evidence>
<dbReference type="Gene3D" id="3.40.1390.10">
    <property type="entry name" value="MurE/MurF, N-terminal domain"/>
    <property type="match status" value="1"/>
</dbReference>
<dbReference type="HOGENOM" id="CLU_022291_4_1_7"/>
<keyword evidence="3 17" id="KW-0436">Ligase</keyword>
<dbReference type="SUPFAM" id="SSF53244">
    <property type="entry name" value="MurD-like peptide ligases, peptide-binding domain"/>
    <property type="match status" value="1"/>
</dbReference>
<dbReference type="KEGG" id="pca:Pcar_2207"/>
<evidence type="ECO:0000256" key="8">
    <source>
        <dbReference type="ARBA" id="ARBA00022984"/>
    </source>
</evidence>
<evidence type="ECO:0000256" key="1">
    <source>
        <dbReference type="ARBA" id="ARBA00005898"/>
    </source>
</evidence>
<evidence type="ECO:0000313" key="23">
    <source>
        <dbReference type="Proteomes" id="UP000002534"/>
    </source>
</evidence>
<dbReference type="Pfam" id="PF08245">
    <property type="entry name" value="Mur_ligase_M"/>
    <property type="match status" value="1"/>
</dbReference>
<dbReference type="NCBIfam" id="NF001124">
    <property type="entry name" value="PRK00139.1-2"/>
    <property type="match status" value="1"/>
</dbReference>
<feature type="domain" description="Mur ligase C-terminal" evidence="20">
    <location>
        <begin position="331"/>
        <end position="472"/>
    </location>
</feature>
<keyword evidence="2 17" id="KW-0963">Cytoplasm</keyword>
<comment type="cofactor">
    <cofactor evidence="17">
        <name>Mg(2+)</name>
        <dbReference type="ChEBI" id="CHEBI:18420"/>
    </cofactor>
</comment>
<evidence type="ECO:0000256" key="6">
    <source>
        <dbReference type="ARBA" id="ARBA00022840"/>
    </source>
</evidence>
<evidence type="ECO:0000256" key="12">
    <source>
        <dbReference type="ARBA" id="ARBA00066633"/>
    </source>
</evidence>
<comment type="caution">
    <text evidence="17">Lacks conserved residue(s) required for the propagation of feature annotation.</text>
</comment>
<evidence type="ECO:0000256" key="11">
    <source>
        <dbReference type="ARBA" id="ARBA00050251"/>
    </source>
</evidence>
<dbReference type="InterPro" id="IPR004101">
    <property type="entry name" value="Mur_ligase_C"/>
</dbReference>
<dbReference type="InterPro" id="IPR005761">
    <property type="entry name" value="UDP-N-AcMur-Glu-dNH2Pim_ligase"/>
</dbReference>
<dbReference type="GO" id="GO:0004326">
    <property type="term" value="F:tetrahydrofolylpolyglutamate synthase activity"/>
    <property type="evidence" value="ECO:0007669"/>
    <property type="project" value="InterPro"/>
</dbReference>
<evidence type="ECO:0000256" key="14">
    <source>
        <dbReference type="ARBA" id="ARBA00075482"/>
    </source>
</evidence>
<dbReference type="InterPro" id="IPR013221">
    <property type="entry name" value="Mur_ligase_cen"/>
</dbReference>
<dbReference type="PANTHER" id="PTHR23135">
    <property type="entry name" value="MUR LIGASE FAMILY MEMBER"/>
    <property type="match status" value="1"/>
</dbReference>
<dbReference type="InterPro" id="IPR036615">
    <property type="entry name" value="Mur_ligase_C_dom_sf"/>
</dbReference>
<dbReference type="NCBIfam" id="NF001126">
    <property type="entry name" value="PRK00139.1-4"/>
    <property type="match status" value="1"/>
</dbReference>
<keyword evidence="23" id="KW-1185">Reference proteome</keyword>
<evidence type="ECO:0000259" key="20">
    <source>
        <dbReference type="Pfam" id="PF02875"/>
    </source>
</evidence>
<dbReference type="FunFam" id="3.90.190.20:FF:000006">
    <property type="entry name" value="UDP-N-acetylmuramoyl-L-alanyl-D-glutamate--2,6-diaminopimelate ligase"/>
    <property type="match status" value="1"/>
</dbReference>
<dbReference type="eggNOG" id="COG0769">
    <property type="taxonomic scope" value="Bacteria"/>
</dbReference>
<feature type="binding site" evidence="17">
    <location>
        <position position="470"/>
    </location>
    <ligand>
        <name>meso-2,6-diaminopimelate</name>
        <dbReference type="ChEBI" id="CHEBI:57791"/>
    </ligand>
</feature>
<organism evidence="22 23">
    <name type="scientific">Syntrophotalea carbinolica (strain DSM 2380 / NBRC 103641 / GraBd1)</name>
    <name type="common">Pelobacter carbinolicus</name>
    <dbReference type="NCBI Taxonomy" id="338963"/>
    <lineage>
        <taxon>Bacteria</taxon>
        <taxon>Pseudomonadati</taxon>
        <taxon>Thermodesulfobacteriota</taxon>
        <taxon>Desulfuromonadia</taxon>
        <taxon>Desulfuromonadales</taxon>
        <taxon>Syntrophotaleaceae</taxon>
        <taxon>Syntrophotalea</taxon>
    </lineage>
</organism>
<evidence type="ECO:0000259" key="21">
    <source>
        <dbReference type="Pfam" id="PF08245"/>
    </source>
</evidence>
<feature type="domain" description="Mur ligase central" evidence="21">
    <location>
        <begin position="108"/>
        <end position="308"/>
    </location>
</feature>
<protein>
    <recommendedName>
        <fullName evidence="13 17">UDP-N-acetylmuramoyl-L-alanyl-D-glutamate--2,6-diaminopimelate ligase</fullName>
        <ecNumber evidence="12 17">6.3.2.13</ecNumber>
    </recommendedName>
    <alternativeName>
        <fullName evidence="14 17">Meso-A2pm-adding enzyme</fullName>
    </alternativeName>
    <alternativeName>
        <fullName evidence="15 17">Meso-diaminopimelate-adding enzyme</fullName>
    </alternativeName>
    <alternativeName>
        <fullName evidence="16 17">UDP-MurNAc-L-Ala-D-Glu:meso-diaminopimelate ligase</fullName>
    </alternativeName>
    <alternativeName>
        <fullName evidence="17">UDP-MurNAc-tripeptide synthetase</fullName>
    </alternativeName>
    <alternativeName>
        <fullName evidence="17">UDP-N-acetylmuramyl-tripeptide synthetase</fullName>
    </alternativeName>
</protein>
<dbReference type="PROSITE" id="PS01011">
    <property type="entry name" value="FOLYLPOLYGLU_SYNT_1"/>
    <property type="match status" value="1"/>
</dbReference>
<dbReference type="InterPro" id="IPR000713">
    <property type="entry name" value="Mur_ligase_N"/>
</dbReference>
<evidence type="ECO:0000256" key="17">
    <source>
        <dbReference type="HAMAP-Rule" id="MF_00208"/>
    </source>
</evidence>
<dbReference type="SUPFAM" id="SSF63418">
    <property type="entry name" value="MurE/MurF N-terminal domain"/>
    <property type="match status" value="1"/>
</dbReference>
<dbReference type="GO" id="GO:0008765">
    <property type="term" value="F:UDP-N-acetylmuramoylalanyl-D-glutamate-2,6-diaminopimelate ligase activity"/>
    <property type="evidence" value="ECO:0007669"/>
    <property type="project" value="UniProtKB-UniRule"/>
</dbReference>
<dbReference type="Pfam" id="PF02875">
    <property type="entry name" value="Mur_ligase_C"/>
    <property type="match status" value="1"/>
</dbReference>
<comment type="catalytic activity">
    <reaction evidence="11 17">
        <text>UDP-N-acetyl-alpha-D-muramoyl-L-alanyl-D-glutamate + meso-2,6-diaminopimelate + ATP = UDP-N-acetyl-alpha-D-muramoyl-L-alanyl-gamma-D-glutamyl-meso-2,6-diaminopimelate + ADP + phosphate + H(+)</text>
        <dbReference type="Rhea" id="RHEA:23676"/>
        <dbReference type="ChEBI" id="CHEBI:15378"/>
        <dbReference type="ChEBI" id="CHEBI:30616"/>
        <dbReference type="ChEBI" id="CHEBI:43474"/>
        <dbReference type="ChEBI" id="CHEBI:57791"/>
        <dbReference type="ChEBI" id="CHEBI:83900"/>
        <dbReference type="ChEBI" id="CHEBI:83905"/>
        <dbReference type="ChEBI" id="CHEBI:456216"/>
        <dbReference type="EC" id="6.3.2.13"/>
    </reaction>
</comment>
<accession>Q3A2G1</accession>
<dbReference type="STRING" id="338963.Pcar_2207"/>
<feature type="binding site" evidence="17">
    <location>
        <begin position="152"/>
        <end position="153"/>
    </location>
    <ligand>
        <name>UDP-N-acetyl-alpha-D-muramoyl-L-alanyl-D-glutamate</name>
        <dbReference type="ChEBI" id="CHEBI:83900"/>
    </ligand>
</feature>
<evidence type="ECO:0000256" key="10">
    <source>
        <dbReference type="ARBA" id="ARBA00023316"/>
    </source>
</evidence>
<comment type="pathway">
    <text evidence="17 18">Cell wall biogenesis; peptidoglycan biosynthesis.</text>
</comment>
<evidence type="ECO:0000256" key="5">
    <source>
        <dbReference type="ARBA" id="ARBA00022741"/>
    </source>
</evidence>
<evidence type="ECO:0000259" key="19">
    <source>
        <dbReference type="Pfam" id="PF01225"/>
    </source>
</evidence>
<proteinExistence type="inferred from homology"/>
<dbReference type="HAMAP" id="MF_00208">
    <property type="entry name" value="MurE"/>
    <property type="match status" value="1"/>
</dbReference>